<keyword evidence="9" id="KW-1185">Reference proteome</keyword>
<dbReference type="GO" id="GO:0009506">
    <property type="term" value="C:plasmodesma"/>
    <property type="evidence" value="ECO:0007669"/>
    <property type="project" value="TreeGrafter"/>
</dbReference>
<dbReference type="PANTHER" id="PTHR31415">
    <property type="entry name" value="OS05G0367900 PROTEIN"/>
    <property type="match status" value="1"/>
</dbReference>
<dbReference type="Pfam" id="PF03168">
    <property type="entry name" value="LEA_2"/>
    <property type="match status" value="1"/>
</dbReference>
<accession>A0AA86W2K8</accession>
<sequence length="312" mass="35740">MQQAKATTKAHKKIVLFFLLTRTCNARDKVLILFFRHVPNLESVSFLLLPSLHHHYKTTHSNVVRFSNASSFIHSSVISSITQAKMHHNDHIPVHHARASNPKPLKLNRHHTVRYYVHRVHESLTTRVSKMICATFLGLLFIVGLITFILWLSLRPHRPRFHIHEFNIPGLTQNSGFENAVITFKVSARNSNQNIGIYYESMGGAVFYRDQKIGYTPLLYPFYQEPKNTTEVDGELSGATLTVSSQRWSEFQSDRADGSVVFRLELTSVIRFKISTWDSKRHTMHANCDVGVGPDGSLLTNYKDKRCSVYFS</sequence>
<evidence type="ECO:0000313" key="8">
    <source>
        <dbReference type="EMBL" id="CAJ1977273.1"/>
    </source>
</evidence>
<dbReference type="PANTHER" id="PTHR31415:SF3">
    <property type="entry name" value="LATE EMBRYOGENESIS ABUNDANT (LEA) HYDROXYPROLINE-RICH GLYCOPROTEIN FAMILY"/>
    <property type="match status" value="1"/>
</dbReference>
<keyword evidence="6" id="KW-0732">Signal</keyword>
<evidence type="ECO:0000259" key="7">
    <source>
        <dbReference type="Pfam" id="PF03168"/>
    </source>
</evidence>
<keyword evidence="2 5" id="KW-0812">Transmembrane</keyword>
<dbReference type="AlphaFoldDB" id="A0AA86W2K8"/>
<feature type="signal peptide" evidence="6">
    <location>
        <begin position="1"/>
        <end position="26"/>
    </location>
</feature>
<evidence type="ECO:0000256" key="5">
    <source>
        <dbReference type="SAM" id="Phobius"/>
    </source>
</evidence>
<name>A0AA86W2K8_9FABA</name>
<dbReference type="Gramene" id="rna-AYBTSS11_LOCUS29426">
    <property type="protein sequence ID" value="CAJ1977273.1"/>
    <property type="gene ID" value="gene-AYBTSS11_LOCUS29426"/>
</dbReference>
<dbReference type="GO" id="GO:0098542">
    <property type="term" value="P:defense response to other organism"/>
    <property type="evidence" value="ECO:0007669"/>
    <property type="project" value="InterPro"/>
</dbReference>
<evidence type="ECO:0000256" key="1">
    <source>
        <dbReference type="ARBA" id="ARBA00004167"/>
    </source>
</evidence>
<feature type="transmembrane region" description="Helical" evidence="5">
    <location>
        <begin position="134"/>
        <end position="154"/>
    </location>
</feature>
<dbReference type="InterPro" id="IPR044839">
    <property type="entry name" value="NDR1-like"/>
</dbReference>
<evidence type="ECO:0000313" key="9">
    <source>
        <dbReference type="Proteomes" id="UP001189624"/>
    </source>
</evidence>
<reference evidence="8" key="1">
    <citation type="submission" date="2023-10" db="EMBL/GenBank/DDBJ databases">
        <authorList>
            <person name="Domelevo Entfellner J.-B."/>
        </authorList>
    </citation>
    <scope>NUCLEOTIDE SEQUENCE</scope>
</reference>
<gene>
    <name evidence="8" type="ORF">AYBTSS11_LOCUS29426</name>
</gene>
<dbReference type="GO" id="GO:0005886">
    <property type="term" value="C:plasma membrane"/>
    <property type="evidence" value="ECO:0007669"/>
    <property type="project" value="TreeGrafter"/>
</dbReference>
<proteinExistence type="predicted"/>
<evidence type="ECO:0000256" key="4">
    <source>
        <dbReference type="ARBA" id="ARBA00023136"/>
    </source>
</evidence>
<feature type="domain" description="Late embryogenesis abundant protein LEA-2 subgroup" evidence="7">
    <location>
        <begin position="185"/>
        <end position="288"/>
    </location>
</feature>
<keyword evidence="3 5" id="KW-1133">Transmembrane helix</keyword>
<organism evidence="8 9">
    <name type="scientific">Sphenostylis stenocarpa</name>
    <dbReference type="NCBI Taxonomy" id="92480"/>
    <lineage>
        <taxon>Eukaryota</taxon>
        <taxon>Viridiplantae</taxon>
        <taxon>Streptophyta</taxon>
        <taxon>Embryophyta</taxon>
        <taxon>Tracheophyta</taxon>
        <taxon>Spermatophyta</taxon>
        <taxon>Magnoliopsida</taxon>
        <taxon>eudicotyledons</taxon>
        <taxon>Gunneridae</taxon>
        <taxon>Pentapetalae</taxon>
        <taxon>rosids</taxon>
        <taxon>fabids</taxon>
        <taxon>Fabales</taxon>
        <taxon>Fabaceae</taxon>
        <taxon>Papilionoideae</taxon>
        <taxon>50 kb inversion clade</taxon>
        <taxon>NPAAA clade</taxon>
        <taxon>indigoferoid/millettioid clade</taxon>
        <taxon>Phaseoleae</taxon>
        <taxon>Sphenostylis</taxon>
    </lineage>
</organism>
<evidence type="ECO:0000256" key="3">
    <source>
        <dbReference type="ARBA" id="ARBA00022989"/>
    </source>
</evidence>
<evidence type="ECO:0000256" key="2">
    <source>
        <dbReference type="ARBA" id="ARBA00022692"/>
    </source>
</evidence>
<evidence type="ECO:0000256" key="6">
    <source>
        <dbReference type="SAM" id="SignalP"/>
    </source>
</evidence>
<keyword evidence="4 5" id="KW-0472">Membrane</keyword>
<protein>
    <recommendedName>
        <fullName evidence="7">Late embryogenesis abundant protein LEA-2 subgroup domain-containing protein</fullName>
    </recommendedName>
</protein>
<comment type="subcellular location">
    <subcellularLocation>
        <location evidence="1">Membrane</location>
        <topology evidence="1">Single-pass membrane protein</topology>
    </subcellularLocation>
</comment>
<dbReference type="Proteomes" id="UP001189624">
    <property type="component" value="Chromosome 10"/>
</dbReference>
<dbReference type="EMBL" id="OY731407">
    <property type="protein sequence ID" value="CAJ1977273.1"/>
    <property type="molecule type" value="Genomic_DNA"/>
</dbReference>
<feature type="chain" id="PRO_5041727404" description="Late embryogenesis abundant protein LEA-2 subgroup domain-containing protein" evidence="6">
    <location>
        <begin position="27"/>
        <end position="312"/>
    </location>
</feature>
<dbReference type="InterPro" id="IPR004864">
    <property type="entry name" value="LEA_2"/>
</dbReference>